<dbReference type="PANTHER" id="PTHR42714:SF6">
    <property type="entry name" value="TRANSLATION INITIATION FACTOR IF-2"/>
    <property type="match status" value="1"/>
</dbReference>
<dbReference type="AlphaFoldDB" id="A0A5Q0UG54"/>
<sequence length="209" mass="23082">MIGRLKDLFSNLFGDSEKDDIGIGIYGPPNAGKSTLANEISKDLTGEEMSNVSEVPHETRAVEKKEKVTIESDDGRSLDLNLLDMPGISTNVDFKDFTEHGMEEDKAKGRAKEATKGIVEAIKYLDDVDACLVIFDSTEDPYTQVNVTIIGNLEAKDIPILILANKIDKEGSDPSRVRDAFPQHPVLEISAKEGENIDKLYEEIIERLS</sequence>
<dbReference type="SUPFAM" id="SSF52540">
    <property type="entry name" value="P-loop containing nucleoside triphosphate hydrolases"/>
    <property type="match status" value="1"/>
</dbReference>
<dbReference type="InterPro" id="IPR005225">
    <property type="entry name" value="Small_GTP-bd"/>
</dbReference>
<dbReference type="CDD" id="cd00880">
    <property type="entry name" value="Era_like"/>
    <property type="match status" value="1"/>
</dbReference>
<reference evidence="3" key="1">
    <citation type="submission" date="2019-05" db="EMBL/GenBank/DDBJ databases">
        <title>Candidatus Nanohalobium constans, a novel model system to study the DPANN nano-sized archaea: genomic and physiological characterization of a nanoarchaeon co-cultured with its chitinotrophic host.</title>
        <authorList>
            <person name="La Cono V."/>
            <person name="Arcadi E."/>
            <person name="Crisafi F."/>
            <person name="Denaro R."/>
            <person name="La Spada G."/>
            <person name="Messina E."/>
            <person name="Smedile F."/>
            <person name="Toshchakov S.V."/>
            <person name="Shevchenko M.A."/>
            <person name="Golyshin P.N."/>
            <person name="Golyshina O.V."/>
            <person name="Ferrer M."/>
            <person name="Rohde M."/>
            <person name="Mushegian A."/>
            <person name="Sorokin D.Y."/>
            <person name="Giuliano L."/>
            <person name="Yakimov M.M."/>
        </authorList>
    </citation>
    <scope>NUCLEOTIDE SEQUENCE [LARGE SCALE GENOMIC DNA]</scope>
    <source>
        <strain evidence="3">LC1Nh</strain>
    </source>
</reference>
<evidence type="ECO:0000313" key="2">
    <source>
        <dbReference type="EMBL" id="QGA80632.1"/>
    </source>
</evidence>
<accession>A0A5Q0UG54</accession>
<dbReference type="InterPro" id="IPR027417">
    <property type="entry name" value="P-loop_NTPase"/>
</dbReference>
<keyword evidence="3" id="KW-1185">Reference proteome</keyword>
<dbReference type="PRINTS" id="PR00449">
    <property type="entry name" value="RASTRNSFRMNG"/>
</dbReference>
<name>A0A5Q0UG54_9ARCH</name>
<dbReference type="GO" id="GO:0005737">
    <property type="term" value="C:cytoplasm"/>
    <property type="evidence" value="ECO:0007669"/>
    <property type="project" value="TreeGrafter"/>
</dbReference>
<dbReference type="GO" id="GO:0030488">
    <property type="term" value="P:tRNA methylation"/>
    <property type="evidence" value="ECO:0007669"/>
    <property type="project" value="TreeGrafter"/>
</dbReference>
<protein>
    <submittedName>
        <fullName evidence="2">GTP-binding protein</fullName>
    </submittedName>
</protein>
<dbReference type="Pfam" id="PF01926">
    <property type="entry name" value="MMR_HSR1"/>
    <property type="match status" value="1"/>
</dbReference>
<dbReference type="KEGG" id="ncon:LC1Nh_0746"/>
<feature type="domain" description="G" evidence="1">
    <location>
        <begin position="23"/>
        <end position="166"/>
    </location>
</feature>
<dbReference type="GeneID" id="42365134"/>
<evidence type="ECO:0000259" key="1">
    <source>
        <dbReference type="Pfam" id="PF01926"/>
    </source>
</evidence>
<dbReference type="NCBIfam" id="TIGR00231">
    <property type="entry name" value="small_GTP"/>
    <property type="match status" value="1"/>
</dbReference>
<gene>
    <name evidence="2" type="ORF">LC1Nh_0746</name>
</gene>
<dbReference type="GO" id="GO:0002098">
    <property type="term" value="P:tRNA wobble uridine modification"/>
    <property type="evidence" value="ECO:0007669"/>
    <property type="project" value="TreeGrafter"/>
</dbReference>
<organism evidence="2 3">
    <name type="scientific">Candidatus Nanohalobium constans</name>
    <dbReference type="NCBI Taxonomy" id="2565781"/>
    <lineage>
        <taxon>Archaea</taxon>
        <taxon>Candidatus Nanohalarchaeota</taxon>
        <taxon>Candidatus Nanohalobia</taxon>
        <taxon>Candidatus Nanohalobiales</taxon>
        <taxon>Candidatus Nanohalobiaceae</taxon>
        <taxon>Candidatus Nanohalobium</taxon>
    </lineage>
</organism>
<dbReference type="RefSeq" id="WP_153550373.1">
    <property type="nucleotide sequence ID" value="NZ_CP040089.1"/>
</dbReference>
<dbReference type="Gene3D" id="3.40.50.300">
    <property type="entry name" value="P-loop containing nucleotide triphosphate hydrolases"/>
    <property type="match status" value="1"/>
</dbReference>
<evidence type="ECO:0000313" key="3">
    <source>
        <dbReference type="Proteomes" id="UP000377803"/>
    </source>
</evidence>
<dbReference type="EMBL" id="CP040089">
    <property type="protein sequence ID" value="QGA80632.1"/>
    <property type="molecule type" value="Genomic_DNA"/>
</dbReference>
<proteinExistence type="predicted"/>
<dbReference type="InterPro" id="IPR006073">
    <property type="entry name" value="GTP-bd"/>
</dbReference>
<dbReference type="GO" id="GO:0005525">
    <property type="term" value="F:GTP binding"/>
    <property type="evidence" value="ECO:0007669"/>
    <property type="project" value="InterPro"/>
</dbReference>
<dbReference type="OrthoDB" id="311119at2157"/>
<dbReference type="PANTHER" id="PTHR42714">
    <property type="entry name" value="TRNA MODIFICATION GTPASE GTPBP3"/>
    <property type="match status" value="1"/>
</dbReference>
<dbReference type="Proteomes" id="UP000377803">
    <property type="component" value="Chromosome"/>
</dbReference>